<dbReference type="CDD" id="cd02440">
    <property type="entry name" value="AdoMet_MTases"/>
    <property type="match status" value="1"/>
</dbReference>
<proteinExistence type="inferred from homology"/>
<dbReference type="Proteomes" id="UP001174997">
    <property type="component" value="Unassembled WGS sequence"/>
</dbReference>
<keyword evidence="4" id="KW-1185">Reference proteome</keyword>
<organism evidence="3 4">
    <name type="scientific">Cercophora samala</name>
    <dbReference type="NCBI Taxonomy" id="330535"/>
    <lineage>
        <taxon>Eukaryota</taxon>
        <taxon>Fungi</taxon>
        <taxon>Dikarya</taxon>
        <taxon>Ascomycota</taxon>
        <taxon>Pezizomycotina</taxon>
        <taxon>Sordariomycetes</taxon>
        <taxon>Sordariomycetidae</taxon>
        <taxon>Sordariales</taxon>
        <taxon>Lasiosphaeriaceae</taxon>
        <taxon>Cercophora</taxon>
    </lineage>
</organism>
<evidence type="ECO:0000313" key="3">
    <source>
        <dbReference type="EMBL" id="KAK0666069.1"/>
    </source>
</evidence>
<feature type="compositionally biased region" description="Basic and acidic residues" evidence="2">
    <location>
        <begin position="9"/>
        <end position="27"/>
    </location>
</feature>
<dbReference type="Gene3D" id="3.40.50.150">
    <property type="entry name" value="Vaccinia Virus protein VP39"/>
    <property type="match status" value="1"/>
</dbReference>
<dbReference type="AlphaFoldDB" id="A0AA40D9Y3"/>
<comment type="similarity">
    <text evidence="1">Belongs to the methyltransferase superfamily. LaeA methyltransferase family.</text>
</comment>
<evidence type="ECO:0000313" key="4">
    <source>
        <dbReference type="Proteomes" id="UP001174997"/>
    </source>
</evidence>
<dbReference type="PANTHER" id="PTHR43591">
    <property type="entry name" value="METHYLTRANSFERASE"/>
    <property type="match status" value="1"/>
</dbReference>
<accession>A0AA40D9Y3</accession>
<feature type="region of interest" description="Disordered" evidence="2">
    <location>
        <begin position="1"/>
        <end position="53"/>
    </location>
</feature>
<feature type="compositionally biased region" description="Low complexity" evidence="2">
    <location>
        <begin position="28"/>
        <end position="53"/>
    </location>
</feature>
<dbReference type="GO" id="GO:0008168">
    <property type="term" value="F:methyltransferase activity"/>
    <property type="evidence" value="ECO:0007669"/>
    <property type="project" value="TreeGrafter"/>
</dbReference>
<dbReference type="Pfam" id="PF13489">
    <property type="entry name" value="Methyltransf_23"/>
    <property type="match status" value="1"/>
</dbReference>
<gene>
    <name evidence="3" type="ORF">QBC41DRAFT_157294</name>
</gene>
<name>A0AA40D9Y3_9PEZI</name>
<dbReference type="InterPro" id="IPR029063">
    <property type="entry name" value="SAM-dependent_MTases_sf"/>
</dbReference>
<dbReference type="PANTHER" id="PTHR43591:SF10">
    <property type="entry name" value="ABC TRANSMEMBRANE TYPE-1 DOMAIN-CONTAINING PROTEIN-RELATED"/>
    <property type="match status" value="1"/>
</dbReference>
<protein>
    <submittedName>
        <fullName evidence="3">Phosphomethylethanolamine N-methyltransferase</fullName>
    </submittedName>
</protein>
<evidence type="ECO:0000256" key="1">
    <source>
        <dbReference type="ARBA" id="ARBA00038158"/>
    </source>
</evidence>
<reference evidence="3" key="1">
    <citation type="submission" date="2023-06" db="EMBL/GenBank/DDBJ databases">
        <title>Genome-scale phylogeny and comparative genomics of the fungal order Sordariales.</title>
        <authorList>
            <consortium name="Lawrence Berkeley National Laboratory"/>
            <person name="Hensen N."/>
            <person name="Bonometti L."/>
            <person name="Westerberg I."/>
            <person name="Brannstrom I.O."/>
            <person name="Guillou S."/>
            <person name="Cros-Aarteil S."/>
            <person name="Calhoun S."/>
            <person name="Haridas S."/>
            <person name="Kuo A."/>
            <person name="Mondo S."/>
            <person name="Pangilinan J."/>
            <person name="Riley R."/>
            <person name="Labutti K."/>
            <person name="Andreopoulos B."/>
            <person name="Lipzen A."/>
            <person name="Chen C."/>
            <person name="Yanf M."/>
            <person name="Daum C."/>
            <person name="Ng V."/>
            <person name="Clum A."/>
            <person name="Steindorff A."/>
            <person name="Ohm R."/>
            <person name="Martin F."/>
            <person name="Silar P."/>
            <person name="Natvig D."/>
            <person name="Lalanne C."/>
            <person name="Gautier V."/>
            <person name="Ament-Velasquez S.L."/>
            <person name="Kruys A."/>
            <person name="Hutchinson M.I."/>
            <person name="Powell A.J."/>
            <person name="Barry K."/>
            <person name="Miller A.N."/>
            <person name="Grigoriev I.V."/>
            <person name="Debuchy R."/>
            <person name="Gladieux P."/>
            <person name="Thoren M.H."/>
            <person name="Johannesson H."/>
        </authorList>
    </citation>
    <scope>NUCLEOTIDE SEQUENCE</scope>
    <source>
        <strain evidence="3">CBS 307.81</strain>
    </source>
</reference>
<evidence type="ECO:0000256" key="2">
    <source>
        <dbReference type="SAM" id="MobiDB-lite"/>
    </source>
</evidence>
<feature type="region of interest" description="Disordered" evidence="2">
    <location>
        <begin position="69"/>
        <end position="88"/>
    </location>
</feature>
<sequence length="391" mass="43204">MSSPPPAKTPDKKSPSPEAKTPEKKSPSPEAKSSPGKKSPSPTGSPSSGAGAETTIEGILPASHWQPIQQDDDADSSLGDDDNASSTASLTSSILAYRTVHGRTFHSDRITDAQYWTPNDDQATEANDIIHHMLTLVQDGKLYRAPLDKSITRALDVGTGSGIWAIDFADEHPQCQVLGTDLSPIQPTWVPPNLKFEMDDATLVPWTFPQNHFDYIHIRYLFGSIPDWNSFIAQAFSCVKPGGWVESYEASCVFRSDDGTLLEGSPMDQWGRVFVEAGKKFGRPFDVVGDGLVPVAFREAGFEEVNEWEFKCPIGGWARDRKMKEIGEFALAGILQDIEGWILFVWSQVMGWSKEEVGVYVAHLRRQLRDPNVHAYCLMKCVYGRKPVSAE</sequence>
<feature type="compositionally biased region" description="Acidic residues" evidence="2">
    <location>
        <begin position="70"/>
        <end position="83"/>
    </location>
</feature>
<dbReference type="EMBL" id="JAULSY010000096">
    <property type="protein sequence ID" value="KAK0666069.1"/>
    <property type="molecule type" value="Genomic_DNA"/>
</dbReference>
<dbReference type="SUPFAM" id="SSF53335">
    <property type="entry name" value="S-adenosyl-L-methionine-dependent methyltransferases"/>
    <property type="match status" value="1"/>
</dbReference>
<comment type="caution">
    <text evidence="3">The sequence shown here is derived from an EMBL/GenBank/DDBJ whole genome shotgun (WGS) entry which is preliminary data.</text>
</comment>